<evidence type="ECO:0000313" key="3">
    <source>
        <dbReference type="EMBL" id="QPG73143.1"/>
    </source>
</evidence>
<sequence>MASTTARAKPTNSMNCSSRFSKFFHRTVHSTSKKETILFDLNNGSKSKYGSMNCQGLKMELRRRGLKVSGKKLELIQRLCQADETRMSQGSNANTSSRAFSTTKVSNGRLPMKESKAKRQRTKKAKSIQQVAQFEIRKVSTLHKVPEKQAIASLTRSLSSSSPVEAKDDTSNIDYFRPAKKEAPPVEHLKVPKVEKPEEEIYTKSGTQSFKAPQKPKEPKESKGSKEPKEPGVEPNGSSDTRAATFWGVSGLLTLIWWSGRKRDGRQ</sequence>
<dbReference type="InterPro" id="IPR036361">
    <property type="entry name" value="SAP_dom_sf"/>
</dbReference>
<reference evidence="3" key="1">
    <citation type="submission" date="2020-10" db="EMBL/GenBank/DDBJ databases">
        <authorList>
            <person name="Roach M.J.R."/>
        </authorList>
    </citation>
    <scope>NUCLEOTIDE SEQUENCE</scope>
    <source>
        <strain evidence="3">CBS 1945</strain>
    </source>
</reference>
<organism evidence="3 4">
    <name type="scientific">Eeniella nana</name>
    <name type="common">Yeast</name>
    <name type="synonym">Brettanomyces nanus</name>
    <dbReference type="NCBI Taxonomy" id="13502"/>
    <lineage>
        <taxon>Eukaryota</taxon>
        <taxon>Fungi</taxon>
        <taxon>Dikarya</taxon>
        <taxon>Ascomycota</taxon>
        <taxon>Saccharomycotina</taxon>
        <taxon>Pichiomycetes</taxon>
        <taxon>Pichiales</taxon>
        <taxon>Pichiaceae</taxon>
        <taxon>Brettanomyces</taxon>
    </lineage>
</organism>
<feature type="compositionally biased region" description="Basic and acidic residues" evidence="1">
    <location>
        <begin position="177"/>
        <end position="202"/>
    </location>
</feature>
<dbReference type="Gene3D" id="1.10.720.30">
    <property type="entry name" value="SAP domain"/>
    <property type="match status" value="1"/>
</dbReference>
<feature type="domain" description="SAP" evidence="2">
    <location>
        <begin position="49"/>
        <end position="83"/>
    </location>
</feature>
<dbReference type="SMART" id="SM00513">
    <property type="entry name" value="SAP"/>
    <property type="match status" value="1"/>
</dbReference>
<feature type="compositionally biased region" description="Low complexity" evidence="1">
    <location>
        <begin position="153"/>
        <end position="162"/>
    </location>
</feature>
<feature type="compositionally biased region" description="Basic and acidic residues" evidence="1">
    <location>
        <begin position="215"/>
        <end position="232"/>
    </location>
</feature>
<proteinExistence type="predicted"/>
<feature type="compositionally biased region" description="Polar residues" evidence="1">
    <location>
        <begin position="87"/>
        <end position="106"/>
    </location>
</feature>
<evidence type="ECO:0000259" key="2">
    <source>
        <dbReference type="PROSITE" id="PS50800"/>
    </source>
</evidence>
<dbReference type="OrthoDB" id="3993201at2759"/>
<keyword evidence="4" id="KW-1185">Reference proteome</keyword>
<dbReference type="RefSeq" id="XP_038776708.1">
    <property type="nucleotide sequence ID" value="XM_038920780.1"/>
</dbReference>
<dbReference type="KEGG" id="bnn:FOA43_000449"/>
<dbReference type="InterPro" id="IPR003034">
    <property type="entry name" value="SAP_dom"/>
</dbReference>
<dbReference type="EMBL" id="CP064812">
    <property type="protein sequence ID" value="QPG73143.1"/>
    <property type="molecule type" value="Genomic_DNA"/>
</dbReference>
<name>A0A875RX83_EENNA</name>
<evidence type="ECO:0000256" key="1">
    <source>
        <dbReference type="SAM" id="MobiDB-lite"/>
    </source>
</evidence>
<feature type="region of interest" description="Disordered" evidence="1">
    <location>
        <begin position="86"/>
        <end position="126"/>
    </location>
</feature>
<protein>
    <recommendedName>
        <fullName evidence="2">SAP domain-containing protein</fullName>
    </recommendedName>
</protein>
<dbReference type="Pfam" id="PF02037">
    <property type="entry name" value="SAP"/>
    <property type="match status" value="1"/>
</dbReference>
<dbReference type="GeneID" id="62193850"/>
<dbReference type="AlphaFoldDB" id="A0A875RX83"/>
<dbReference type="PROSITE" id="PS50800">
    <property type="entry name" value="SAP"/>
    <property type="match status" value="1"/>
</dbReference>
<evidence type="ECO:0000313" key="4">
    <source>
        <dbReference type="Proteomes" id="UP000662931"/>
    </source>
</evidence>
<dbReference type="Proteomes" id="UP000662931">
    <property type="component" value="Chromosome 1"/>
</dbReference>
<accession>A0A875RX83</accession>
<feature type="region of interest" description="Disordered" evidence="1">
    <location>
        <begin position="153"/>
        <end position="244"/>
    </location>
</feature>
<dbReference type="SUPFAM" id="SSF68906">
    <property type="entry name" value="SAP domain"/>
    <property type="match status" value="1"/>
</dbReference>
<gene>
    <name evidence="3" type="ORF">FOA43_000449</name>
</gene>